<organism evidence="12 13">
    <name type="scientific">Rozella allomycis (strain CSF55)</name>
    <dbReference type="NCBI Taxonomy" id="988480"/>
    <lineage>
        <taxon>Eukaryota</taxon>
        <taxon>Fungi</taxon>
        <taxon>Fungi incertae sedis</taxon>
        <taxon>Cryptomycota</taxon>
        <taxon>Cryptomycota incertae sedis</taxon>
        <taxon>Rozella</taxon>
    </lineage>
</organism>
<evidence type="ECO:0000313" key="13">
    <source>
        <dbReference type="Proteomes" id="UP000030755"/>
    </source>
</evidence>
<dbReference type="GO" id="GO:0000151">
    <property type="term" value="C:ubiquitin ligase complex"/>
    <property type="evidence" value="ECO:0007669"/>
    <property type="project" value="InterPro"/>
</dbReference>
<dbReference type="STRING" id="988480.A0A075AQ67"/>
<dbReference type="Gene3D" id="3.30.40.10">
    <property type="entry name" value="Zinc/RING finger domain, C3HC4 (zinc finger)"/>
    <property type="match status" value="1"/>
</dbReference>
<dbReference type="HOGENOM" id="CLU_003224_2_1_1"/>
<dbReference type="GO" id="GO:0006511">
    <property type="term" value="P:ubiquitin-dependent protein catabolic process"/>
    <property type="evidence" value="ECO:0007669"/>
    <property type="project" value="InterPro"/>
</dbReference>
<dbReference type="GO" id="GO:0005634">
    <property type="term" value="C:nucleus"/>
    <property type="evidence" value="ECO:0007669"/>
    <property type="project" value="UniProtKB-SubCell"/>
</dbReference>
<dbReference type="EMBL" id="KE561162">
    <property type="protein sequence ID" value="EPZ32290.1"/>
    <property type="molecule type" value="Genomic_DNA"/>
</dbReference>
<dbReference type="GO" id="GO:0036503">
    <property type="term" value="P:ERAD pathway"/>
    <property type="evidence" value="ECO:0007669"/>
    <property type="project" value="InterPro"/>
</dbReference>
<dbReference type="SUPFAM" id="SSF57850">
    <property type="entry name" value="RING/U-box"/>
    <property type="match status" value="1"/>
</dbReference>
<keyword evidence="8" id="KW-0808">Transferase</keyword>
<comment type="subcellular location">
    <subcellularLocation>
        <location evidence="3">Cytoplasm</location>
    </subcellularLocation>
    <subcellularLocation>
        <location evidence="2">Nucleus</location>
    </subcellularLocation>
</comment>
<evidence type="ECO:0000256" key="10">
    <source>
        <dbReference type="ARBA" id="ARBA00023242"/>
    </source>
</evidence>
<dbReference type="InterPro" id="IPR045132">
    <property type="entry name" value="UBE4"/>
</dbReference>
<keyword evidence="7" id="KW-0963">Cytoplasm</keyword>
<dbReference type="GO" id="GO:0034450">
    <property type="term" value="F:ubiquitin-ubiquitin ligase activity"/>
    <property type="evidence" value="ECO:0007669"/>
    <property type="project" value="InterPro"/>
</dbReference>
<reference evidence="12 13" key="1">
    <citation type="journal article" date="2013" name="Curr. Biol.">
        <title>Shared signatures of parasitism and phylogenomics unite Cryptomycota and microsporidia.</title>
        <authorList>
            <person name="James T.Y."/>
            <person name="Pelin A."/>
            <person name="Bonen L."/>
            <person name="Ahrendt S."/>
            <person name="Sain D."/>
            <person name="Corradi N."/>
            <person name="Stajich J.E."/>
        </authorList>
    </citation>
    <scope>NUCLEOTIDE SEQUENCE [LARGE SCALE GENOMIC DNA]</scope>
    <source>
        <strain evidence="12 13">CSF55</strain>
    </source>
</reference>
<feature type="domain" description="U-box" evidence="11">
    <location>
        <begin position="793"/>
        <end position="856"/>
    </location>
</feature>
<comment type="pathway">
    <text evidence="4">Protein modification; protein ubiquitination.</text>
</comment>
<keyword evidence="9" id="KW-0833">Ubl conjugation pathway</keyword>
<dbReference type="GO" id="GO:0005737">
    <property type="term" value="C:cytoplasm"/>
    <property type="evidence" value="ECO:0007669"/>
    <property type="project" value="UniProtKB-SubCell"/>
</dbReference>
<dbReference type="OrthoDB" id="20295at2759"/>
<dbReference type="OMA" id="SNAFMTN"/>
<dbReference type="PROSITE" id="PS51698">
    <property type="entry name" value="U_BOX"/>
    <property type="match status" value="1"/>
</dbReference>
<dbReference type="GO" id="GO:0000209">
    <property type="term" value="P:protein polyubiquitination"/>
    <property type="evidence" value="ECO:0007669"/>
    <property type="project" value="TreeGrafter"/>
</dbReference>
<evidence type="ECO:0000256" key="8">
    <source>
        <dbReference type="ARBA" id="ARBA00022679"/>
    </source>
</evidence>
<keyword evidence="13" id="KW-1185">Reference proteome</keyword>
<evidence type="ECO:0000256" key="9">
    <source>
        <dbReference type="ARBA" id="ARBA00022786"/>
    </source>
</evidence>
<dbReference type="InterPro" id="IPR003613">
    <property type="entry name" value="Ubox_domain"/>
</dbReference>
<evidence type="ECO:0000256" key="7">
    <source>
        <dbReference type="ARBA" id="ARBA00022490"/>
    </source>
</evidence>
<dbReference type="UniPathway" id="UPA00143"/>
<dbReference type="PANTHER" id="PTHR13931:SF2">
    <property type="entry name" value="UBIQUITIN CONJUGATION FACTOR E4 B"/>
    <property type="match status" value="1"/>
</dbReference>
<evidence type="ECO:0000256" key="2">
    <source>
        <dbReference type="ARBA" id="ARBA00004123"/>
    </source>
</evidence>
<dbReference type="FunFam" id="3.30.40.10:FF:000055">
    <property type="entry name" value="Ubiquitin conjugation factor e4 a"/>
    <property type="match status" value="1"/>
</dbReference>
<evidence type="ECO:0000313" key="12">
    <source>
        <dbReference type="EMBL" id="EPZ32290.1"/>
    </source>
</evidence>
<dbReference type="SMART" id="SM00504">
    <property type="entry name" value="Ubox"/>
    <property type="match status" value="1"/>
</dbReference>
<dbReference type="InterPro" id="IPR019474">
    <property type="entry name" value="Ub_conjug_fac_E4_core"/>
</dbReference>
<evidence type="ECO:0000256" key="4">
    <source>
        <dbReference type="ARBA" id="ARBA00004906"/>
    </source>
</evidence>
<evidence type="ECO:0000256" key="3">
    <source>
        <dbReference type="ARBA" id="ARBA00004496"/>
    </source>
</evidence>
<name>A0A075AQ67_ROZAC</name>
<gene>
    <name evidence="12" type="ORF">O9G_003434</name>
</gene>
<dbReference type="InterPro" id="IPR013083">
    <property type="entry name" value="Znf_RING/FYVE/PHD"/>
</dbReference>
<dbReference type="PANTHER" id="PTHR13931">
    <property type="entry name" value="UBIQUITINATION FACTOR E4"/>
    <property type="match status" value="1"/>
</dbReference>
<dbReference type="Proteomes" id="UP000030755">
    <property type="component" value="Unassembled WGS sequence"/>
</dbReference>
<sequence>MTDHEVIKSILGVDFNSPVLKHLKEEFEQENLALEFSQETIDRVLFSLLSNAKKTPSIDILFKLYKRCLERNEKVVQSLRELIVSYTGLLFQMPSMFEKNEHPTIEGIVGDEKGEMFWNDFLQRFQNDAEFPSIIEMMTMSLVLPLRAKRLVDGDYRDIVSKFKSLLKNKIIAEQISRLDSFNLTNLQSARDFEIRSILGPFFRLSFFPDLDNETKNVYFPNVERVTRNEIESANYTLVSIFKSLAIDLNEISMTFLKASSVSKENFLGFLTKVINLNKKRAGMQADMETVGTEGFMLNILYLLLSLCNPFLNEEKFKLVDKEYFKHSNRIQLDDETRITLSQEEASKYFASDLQQCNFISDCFYLTMTFLHLGLLKSIDIMTEKSKEINELREAIKRIESSSNFNPLNDALKKKWQDSIDQGVRDILIYESVLKDAEIINSIHQLYSCFINYIFTDFNLAEPFPKYFSHFPQYYIEDLCEFYVYLSRFDPQCLNQLNLLPVIKLSIVITTSNELRNPFIKSKFIQLFHDPFVVSHFIPSLIQFYIDAESTGASSQFYDKFSIRYEISLIFKFLWKLDDHHKRMIQSFKTKENIRFFNLLLNDITYLLDESLTKLTEINKLQHELENNSLSQNERSEKEKTLYRTERQVTSTLTLGNATLEMLKMITSKVTEPFFAPEIVERLAAALNYHLSQLVGPSCIELKVRNPEKYKFNPKGLLSDLIDLYLNLSSQPFIAALSKDQRSFKFANFERAAQIMSRSMLKSPSQIEKWIDIGKRVLDAQKDNKDDEEAMGEIPDEFLDPVMFTLMEDPVILPTSNVTVDRSTIALHLLNDKSDPFNRQPLDESMLIPSKLMLEI</sequence>
<evidence type="ECO:0000256" key="5">
    <source>
        <dbReference type="ARBA" id="ARBA00007434"/>
    </source>
</evidence>
<dbReference type="Pfam" id="PF10408">
    <property type="entry name" value="Ufd2P_core"/>
    <property type="match status" value="1"/>
</dbReference>
<dbReference type="AlphaFoldDB" id="A0A075AQ67"/>
<comment type="similarity">
    <text evidence="5">Belongs to the ubiquitin conjugation factor E4 family.</text>
</comment>
<evidence type="ECO:0000256" key="6">
    <source>
        <dbReference type="ARBA" id="ARBA00012483"/>
    </source>
</evidence>
<evidence type="ECO:0000256" key="1">
    <source>
        <dbReference type="ARBA" id="ARBA00000900"/>
    </source>
</evidence>
<proteinExistence type="inferred from homology"/>
<dbReference type="EC" id="2.3.2.27" evidence="6"/>
<dbReference type="Pfam" id="PF04564">
    <property type="entry name" value="U-box"/>
    <property type="match status" value="1"/>
</dbReference>
<accession>A0A075AQ67</accession>
<protein>
    <recommendedName>
        <fullName evidence="6">RING-type E3 ubiquitin transferase</fullName>
        <ecNumber evidence="6">2.3.2.27</ecNumber>
    </recommendedName>
</protein>
<comment type="catalytic activity">
    <reaction evidence="1">
        <text>S-ubiquitinyl-[E2 ubiquitin-conjugating enzyme]-L-cysteine + [acceptor protein]-L-lysine = [E2 ubiquitin-conjugating enzyme]-L-cysteine + N(6)-ubiquitinyl-[acceptor protein]-L-lysine.</text>
        <dbReference type="EC" id="2.3.2.27"/>
    </reaction>
</comment>
<keyword evidence="10" id="KW-0539">Nucleus</keyword>
<evidence type="ECO:0000259" key="11">
    <source>
        <dbReference type="PROSITE" id="PS51698"/>
    </source>
</evidence>